<keyword evidence="1" id="KW-0472">Membrane</keyword>
<evidence type="ECO:0000313" key="3">
    <source>
        <dbReference type="Proteomes" id="UP000004080"/>
    </source>
</evidence>
<accession>I8UJ22</accession>
<dbReference type="PATRIC" id="fig|1196324.3.peg.996"/>
<dbReference type="RefSeq" id="WP_007201080.1">
    <property type="nucleotide sequence ID" value="NZ_AKKV01000020.1"/>
</dbReference>
<feature type="transmembrane region" description="Helical" evidence="1">
    <location>
        <begin position="6"/>
        <end position="23"/>
    </location>
</feature>
<feature type="transmembrane region" description="Helical" evidence="1">
    <location>
        <begin position="125"/>
        <end position="147"/>
    </location>
</feature>
<dbReference type="Proteomes" id="UP000004080">
    <property type="component" value="Unassembled WGS sequence"/>
</dbReference>
<name>I8UJ22_9BACL</name>
<evidence type="ECO:0000313" key="2">
    <source>
        <dbReference type="EMBL" id="EIT86885.1"/>
    </source>
</evidence>
<feature type="transmembrane region" description="Helical" evidence="1">
    <location>
        <begin position="43"/>
        <end position="63"/>
    </location>
</feature>
<dbReference type="AlphaFoldDB" id="I8UJ22"/>
<keyword evidence="3" id="KW-1185">Reference proteome</keyword>
<protein>
    <submittedName>
        <fullName evidence="2">Uncharacterized protein</fullName>
    </submittedName>
</protein>
<feature type="transmembrane region" description="Helical" evidence="1">
    <location>
        <begin position="69"/>
        <end position="92"/>
    </location>
</feature>
<gene>
    <name evidence="2" type="ORF">A374_04904</name>
</gene>
<dbReference type="EMBL" id="AKKV01000020">
    <property type="protein sequence ID" value="EIT86885.1"/>
    <property type="molecule type" value="Genomic_DNA"/>
</dbReference>
<comment type="caution">
    <text evidence="2">The sequence shown here is derived from an EMBL/GenBank/DDBJ whole genome shotgun (WGS) entry which is preliminary data.</text>
</comment>
<organism evidence="2 3">
    <name type="scientific">Fictibacillus macauensis ZFHKF-1</name>
    <dbReference type="NCBI Taxonomy" id="1196324"/>
    <lineage>
        <taxon>Bacteria</taxon>
        <taxon>Bacillati</taxon>
        <taxon>Bacillota</taxon>
        <taxon>Bacilli</taxon>
        <taxon>Bacillales</taxon>
        <taxon>Fictibacillaceae</taxon>
        <taxon>Fictibacillus</taxon>
    </lineage>
</organism>
<sequence>MYFILRLFIDLLFVGLIFGFALIWSKTEELIDKLKQKGVSPTFITFCQTLVIICSELFIVWYFSNRFHLFYLDTLFSCSIIFPSIMWIITIFSQSSTNYINMTEKFYIGTHYESKRALKVSVNPFTLGTLIFTLIGIVTTFSFYYHYFIT</sequence>
<keyword evidence="1" id="KW-0812">Transmembrane</keyword>
<evidence type="ECO:0000256" key="1">
    <source>
        <dbReference type="SAM" id="Phobius"/>
    </source>
</evidence>
<reference evidence="2 3" key="1">
    <citation type="journal article" date="2012" name="J. Bacteriol.">
        <title>Genome of Bacillus macauensis ZFHKF-1, a Long-Chain-Forming Bacterium.</title>
        <authorList>
            <person name="Cai L."/>
            <person name="Zhang T."/>
        </authorList>
    </citation>
    <scope>NUCLEOTIDE SEQUENCE [LARGE SCALE GENOMIC DNA]</scope>
    <source>
        <strain evidence="2 3">ZFHKF-1</strain>
    </source>
</reference>
<proteinExistence type="predicted"/>
<keyword evidence="1" id="KW-1133">Transmembrane helix</keyword>